<accession>A0A192A853</accession>
<dbReference type="GO" id="GO:0016020">
    <property type="term" value="C:membrane"/>
    <property type="evidence" value="ECO:0007669"/>
    <property type="project" value="UniProtKB-UniRule"/>
</dbReference>
<evidence type="ECO:0000313" key="6">
    <source>
        <dbReference type="Proteomes" id="UP000078572"/>
    </source>
</evidence>
<dbReference type="Pfam" id="PF00563">
    <property type="entry name" value="EAL"/>
    <property type="match status" value="1"/>
</dbReference>
<gene>
    <name evidence="5" type="ORF">A9Y76_28215</name>
</gene>
<keyword evidence="1" id="KW-0812">Transmembrane</keyword>
<dbReference type="PANTHER" id="PTHR44757:SF2">
    <property type="entry name" value="BIOFILM ARCHITECTURE MAINTENANCE PROTEIN MBAA"/>
    <property type="match status" value="1"/>
</dbReference>
<feature type="domain" description="GGDEF" evidence="3">
    <location>
        <begin position="294"/>
        <end position="427"/>
    </location>
</feature>
<dbReference type="AlphaFoldDB" id="A0A192A853"/>
<reference evidence="6" key="1">
    <citation type="submission" date="2016-06" db="EMBL/GenBank/DDBJ databases">
        <authorList>
            <person name="Xu Y."/>
            <person name="Nagy A."/>
            <person name="Yan X."/>
            <person name="Kim S.W."/>
            <person name="Haley B."/>
            <person name="Liu N.T."/>
            <person name="Nou X."/>
        </authorList>
    </citation>
    <scope>NUCLEOTIDE SEQUENCE [LARGE SCALE GENOMIC DNA]</scope>
    <source>
        <strain evidence="6">ATCC 49129</strain>
        <plasmid evidence="6">pri-1</plasmid>
    </source>
</reference>
<dbReference type="PROSITE" id="PS50883">
    <property type="entry name" value="EAL"/>
    <property type="match status" value="1"/>
</dbReference>
<keyword evidence="1" id="KW-0472">Membrane</keyword>
<feature type="transmembrane region" description="Helical" evidence="1">
    <location>
        <begin position="41"/>
        <end position="66"/>
    </location>
</feature>
<keyword evidence="1" id="KW-1133">Transmembrane helix</keyword>
<geneLocation type="plasmid" evidence="6">
    <name>pri-1</name>
</geneLocation>
<dbReference type="InterPro" id="IPR035919">
    <property type="entry name" value="EAL_sf"/>
</dbReference>
<dbReference type="SMART" id="SM00052">
    <property type="entry name" value="EAL"/>
    <property type="match status" value="1"/>
</dbReference>
<dbReference type="InterPro" id="IPR029787">
    <property type="entry name" value="Nucleotide_cyclase"/>
</dbReference>
<dbReference type="SUPFAM" id="SSF141868">
    <property type="entry name" value="EAL domain-like"/>
    <property type="match status" value="1"/>
</dbReference>
<evidence type="ECO:0000313" key="5">
    <source>
        <dbReference type="EMBL" id="ANJ76477.1"/>
    </source>
</evidence>
<dbReference type="RefSeq" id="WP_024979591.1">
    <property type="nucleotide sequence ID" value="NZ_CP016024.1"/>
</dbReference>
<protein>
    <submittedName>
        <fullName evidence="5">Diguanylate cyclase</fullName>
    </submittedName>
</protein>
<dbReference type="Pfam" id="PF00990">
    <property type="entry name" value="GGDEF"/>
    <property type="match status" value="1"/>
</dbReference>
<dbReference type="OrthoDB" id="9813903at2"/>
<dbReference type="InterPro" id="IPR001633">
    <property type="entry name" value="EAL_dom"/>
</dbReference>
<evidence type="ECO:0000256" key="1">
    <source>
        <dbReference type="PROSITE-ProRule" id="PRU00244"/>
    </source>
</evidence>
<dbReference type="CDD" id="cd01948">
    <property type="entry name" value="EAL"/>
    <property type="match status" value="1"/>
</dbReference>
<proteinExistence type="predicted"/>
<organism evidence="5 6">
    <name type="scientific">Ralstonia insidiosa</name>
    <dbReference type="NCBI Taxonomy" id="190721"/>
    <lineage>
        <taxon>Bacteria</taxon>
        <taxon>Pseudomonadati</taxon>
        <taxon>Pseudomonadota</taxon>
        <taxon>Betaproteobacteria</taxon>
        <taxon>Burkholderiales</taxon>
        <taxon>Burkholderiaceae</taxon>
        <taxon>Ralstonia</taxon>
    </lineage>
</organism>
<evidence type="ECO:0000259" key="4">
    <source>
        <dbReference type="PROSITE" id="PS50924"/>
    </source>
</evidence>
<dbReference type="InterPro" id="IPR005330">
    <property type="entry name" value="MHYT_dom"/>
</dbReference>
<keyword evidence="5" id="KW-0614">Plasmid</keyword>
<dbReference type="GeneID" id="61529918"/>
<feature type="transmembrane region" description="Helical" evidence="1">
    <location>
        <begin position="6"/>
        <end position="29"/>
    </location>
</feature>
<dbReference type="PANTHER" id="PTHR44757">
    <property type="entry name" value="DIGUANYLATE CYCLASE DGCP"/>
    <property type="match status" value="1"/>
</dbReference>
<dbReference type="PROSITE" id="PS50887">
    <property type="entry name" value="GGDEF"/>
    <property type="match status" value="1"/>
</dbReference>
<dbReference type="Pfam" id="PF03707">
    <property type="entry name" value="MHYT"/>
    <property type="match status" value="2"/>
</dbReference>
<evidence type="ECO:0000259" key="3">
    <source>
        <dbReference type="PROSITE" id="PS50887"/>
    </source>
</evidence>
<dbReference type="Proteomes" id="UP000078572">
    <property type="component" value="Plasmid pRI-1"/>
</dbReference>
<feature type="transmembrane region" description="Helical" evidence="1">
    <location>
        <begin position="217"/>
        <end position="240"/>
    </location>
</feature>
<feature type="transmembrane region" description="Helical" evidence="1">
    <location>
        <begin position="173"/>
        <end position="197"/>
    </location>
</feature>
<dbReference type="SUPFAM" id="SSF55073">
    <property type="entry name" value="Nucleotide cyclase"/>
    <property type="match status" value="1"/>
</dbReference>
<name>A0A192A853_9RALS</name>
<feature type="transmembrane region" description="Helical" evidence="1">
    <location>
        <begin position="141"/>
        <end position="161"/>
    </location>
</feature>
<evidence type="ECO:0000259" key="2">
    <source>
        <dbReference type="PROSITE" id="PS50883"/>
    </source>
</evidence>
<dbReference type="SMART" id="SM00267">
    <property type="entry name" value="GGDEF"/>
    <property type="match status" value="1"/>
</dbReference>
<dbReference type="InterPro" id="IPR052155">
    <property type="entry name" value="Biofilm_reg_signaling"/>
</dbReference>
<feature type="transmembrane region" description="Helical" evidence="1">
    <location>
        <begin position="72"/>
        <end position="94"/>
    </location>
</feature>
<dbReference type="NCBIfam" id="TIGR00254">
    <property type="entry name" value="GGDEF"/>
    <property type="match status" value="1"/>
</dbReference>
<dbReference type="PROSITE" id="PS50924">
    <property type="entry name" value="MHYT"/>
    <property type="match status" value="1"/>
</dbReference>
<dbReference type="EMBL" id="CP016024">
    <property type="protein sequence ID" value="ANJ76477.1"/>
    <property type="molecule type" value="Genomic_DNA"/>
</dbReference>
<feature type="domain" description="EAL" evidence="2">
    <location>
        <begin position="436"/>
        <end position="691"/>
    </location>
</feature>
<sequence length="699" mass="74585">MTGSQNYALVAVSVLVAAFTSYTALDISARIRLSTDAVKRLSWLLGGTFAIATGLWATHILGMLAFTLPFPVAQGTWITLKSFGLALLVSYLTLDAATRANPTRQIVVLTGIVTGVGLSLMSFTAVQAIRVEPGLTYSPGVFGSAMILAIAATTAALLVRIRLGRPGAHQVMAIRVVASGLIGASIGGGHYLSLLSVVVAPNSRSLLVTSASAGGEALIAVVVSSVFIVSFALLLSVIGFRHERERIGLTSSLREVRQRLTMLASIDPLTSLPNREAVYRSIQEQIDSATIAGSAFHVLHVNLDSFKVFNDSYGLAIGDSLLRIVAVRLVEAAGRSAVVGRLGADEFALVVRDAGSGGGQELAGKLVESMRGGIAVDNAATVRVTLSVGIASFPKDGDVPEVLLRNADGAMSAAKASGGNGYRCYGPDIRENSSRRLQIMQALQDTVEKGGFKLHFQPKFGCDGQSVEGAEALIRWTHPELGIVPPLDFIPLAERTGLISQIGNWVIGQACRHILEWDRAGLPPVRIAVNLSPQQLQQPGYIRTVNEIVGQHGVEPHRLMFEITETVAMEVAEQTTANIREFQAAGFDIAIDDFGTGYSSLAYLQRFRAKQLKIDRFFTRGLDEHGDEGYAIVSAIIGLAHTLRMQVVAEGVETQSQLQKLRDLSCDQVQGFLLGKPMGAEDFAAFVREQASESNLAPV</sequence>
<dbReference type="Gene3D" id="3.30.70.270">
    <property type="match status" value="1"/>
</dbReference>
<dbReference type="Gene3D" id="3.20.20.450">
    <property type="entry name" value="EAL domain"/>
    <property type="match status" value="1"/>
</dbReference>
<feature type="domain" description="MHYT" evidence="4">
    <location>
        <begin position="5"/>
        <end position="200"/>
    </location>
</feature>
<dbReference type="CDD" id="cd01949">
    <property type="entry name" value="GGDEF"/>
    <property type="match status" value="1"/>
</dbReference>
<feature type="transmembrane region" description="Helical" evidence="1">
    <location>
        <begin position="106"/>
        <end position="129"/>
    </location>
</feature>
<keyword evidence="6" id="KW-1185">Reference proteome</keyword>
<dbReference type="InterPro" id="IPR000160">
    <property type="entry name" value="GGDEF_dom"/>
</dbReference>
<dbReference type="InterPro" id="IPR043128">
    <property type="entry name" value="Rev_trsase/Diguanyl_cyclase"/>
</dbReference>